<name>A0A2I0CRL4_9PSED</name>
<evidence type="ECO:0000256" key="3">
    <source>
        <dbReference type="SAM" id="SignalP"/>
    </source>
</evidence>
<keyword evidence="2" id="KW-0472">Membrane</keyword>
<evidence type="ECO:0000256" key="1">
    <source>
        <dbReference type="ARBA" id="ARBA00022729"/>
    </source>
</evidence>
<keyword evidence="1 3" id="KW-0732">Signal</keyword>
<dbReference type="RefSeq" id="WP_093984604.1">
    <property type="nucleotide sequence ID" value="NZ_BMDE01000005.1"/>
</dbReference>
<dbReference type="EMBL" id="BMDE01000005">
    <property type="protein sequence ID" value="GGH94071.1"/>
    <property type="molecule type" value="Genomic_DNA"/>
</dbReference>
<dbReference type="GO" id="GO:0019867">
    <property type="term" value="C:outer membrane"/>
    <property type="evidence" value="ECO:0007669"/>
    <property type="project" value="InterPro"/>
</dbReference>
<gene>
    <name evidence="6" type="ORF">CW360_06440</name>
    <name evidence="5" type="ORF">GCM10007363_20160</name>
</gene>
<feature type="chain" id="PRO_5014182077" evidence="3">
    <location>
        <begin position="21"/>
        <end position="82"/>
    </location>
</feature>
<reference evidence="6" key="3">
    <citation type="submission" date="2017-12" db="EMBL/GenBank/DDBJ databases">
        <authorList>
            <person name="Hurst M.R.H."/>
        </authorList>
    </citation>
    <scope>NUCLEOTIDE SEQUENCE [LARGE SCALE GENOMIC DNA]</scope>
    <source>
        <strain evidence="6">ZYSR67-Z</strain>
    </source>
</reference>
<sequence>MRRSLLAVAALLLAGCNPLTQDNYQQLKPGMPRAEVEQLLGSPRECSGALGMSSCRWGDEQRYISVQYAADKVVLFSARGLK</sequence>
<evidence type="ECO:0000313" key="8">
    <source>
        <dbReference type="Proteomes" id="UP000655550"/>
    </source>
</evidence>
<evidence type="ECO:0000313" key="6">
    <source>
        <dbReference type="EMBL" id="PKF71807.1"/>
    </source>
</evidence>
<dbReference type="AlphaFoldDB" id="A0A2I0CRL4"/>
<reference evidence="5" key="5">
    <citation type="submission" date="2024-05" db="EMBL/GenBank/DDBJ databases">
        <authorList>
            <person name="Sun Q."/>
            <person name="Sedlacek I."/>
        </authorList>
    </citation>
    <scope>NUCLEOTIDE SEQUENCE</scope>
    <source>
        <strain evidence="5">CCM 8778</strain>
    </source>
</reference>
<dbReference type="Proteomes" id="UP000655550">
    <property type="component" value="Unassembled WGS sequence"/>
</dbReference>
<dbReference type="PROSITE" id="PS51257">
    <property type="entry name" value="PROKAR_LIPOPROTEIN"/>
    <property type="match status" value="1"/>
</dbReference>
<dbReference type="Proteomes" id="UP000242861">
    <property type="component" value="Unassembled WGS sequence"/>
</dbReference>
<dbReference type="InterPro" id="IPR037873">
    <property type="entry name" value="BamE-like"/>
</dbReference>
<dbReference type="EMBL" id="PIYS01000008">
    <property type="protein sequence ID" value="PKF71807.1"/>
    <property type="molecule type" value="Genomic_DNA"/>
</dbReference>
<reference evidence="5" key="1">
    <citation type="journal article" date="2014" name="Int. J. Syst. Evol. Microbiol.">
        <title>Complete genome of a new Firmicutes species belonging to the dominant human colonic microbiota ('Ruminococcus bicirculans') reveals two chromosomes and a selective capacity to utilize plant glucans.</title>
        <authorList>
            <consortium name="NISC Comparative Sequencing Program"/>
            <person name="Wegmann U."/>
            <person name="Louis P."/>
            <person name="Goesmann A."/>
            <person name="Henrissat B."/>
            <person name="Duncan S.H."/>
            <person name="Flint H.J."/>
        </authorList>
    </citation>
    <scope>NUCLEOTIDE SEQUENCE</scope>
    <source>
        <strain evidence="5">CCM 8778</strain>
    </source>
</reference>
<evidence type="ECO:0000313" key="7">
    <source>
        <dbReference type="Proteomes" id="UP000242861"/>
    </source>
</evidence>
<dbReference type="InterPro" id="IPR007450">
    <property type="entry name" value="BamE_dom"/>
</dbReference>
<feature type="signal peptide" evidence="3">
    <location>
        <begin position="1"/>
        <end position="20"/>
    </location>
</feature>
<comment type="caution">
    <text evidence="6">The sequence shown here is derived from an EMBL/GenBank/DDBJ whole genome shotgun (WGS) entry which is preliminary data.</text>
</comment>
<evidence type="ECO:0000256" key="2">
    <source>
        <dbReference type="ARBA" id="ARBA00023136"/>
    </source>
</evidence>
<organism evidence="6 7">
    <name type="scientific">Pseudomonas fluvialis</name>
    <dbReference type="NCBI Taxonomy" id="1793966"/>
    <lineage>
        <taxon>Bacteria</taxon>
        <taxon>Pseudomonadati</taxon>
        <taxon>Pseudomonadota</taxon>
        <taxon>Gammaproteobacteria</taxon>
        <taxon>Pseudomonadales</taxon>
        <taxon>Pseudomonadaceae</taxon>
        <taxon>Pseudomonas</taxon>
    </lineage>
</organism>
<reference evidence="7" key="2">
    <citation type="submission" date="2017-12" db="EMBL/GenBank/DDBJ databases">
        <authorList>
            <person name="Yu X.-Y."/>
        </authorList>
    </citation>
    <scope>NUCLEOTIDE SEQUENCE [LARGE SCALE GENOMIC DNA]</scope>
    <source>
        <strain evidence="7">ZYSR67-Z</strain>
    </source>
</reference>
<dbReference type="Pfam" id="PF04355">
    <property type="entry name" value="BamE"/>
    <property type="match status" value="1"/>
</dbReference>
<feature type="domain" description="Outer membrane protein assembly factor BamE" evidence="4">
    <location>
        <begin position="18"/>
        <end position="43"/>
    </location>
</feature>
<keyword evidence="8" id="KW-1185">Reference proteome</keyword>
<protein>
    <submittedName>
        <fullName evidence="5">Lipoprotein</fullName>
    </submittedName>
    <submittedName>
        <fullName evidence="6">Outer membrane protein assembly factor BamE</fullName>
    </submittedName>
</protein>
<evidence type="ECO:0000259" key="4">
    <source>
        <dbReference type="Pfam" id="PF04355"/>
    </source>
</evidence>
<reference evidence="8" key="4">
    <citation type="journal article" date="2019" name="Int. J. Syst. Evol. Microbiol.">
        <title>The Global Catalogue of Microorganisms (GCM) 10K type strain sequencing project: providing services to taxonomists for standard genome sequencing and annotation.</title>
        <authorList>
            <consortium name="The Broad Institute Genomics Platform"/>
            <consortium name="The Broad Institute Genome Sequencing Center for Infectious Disease"/>
            <person name="Wu L."/>
            <person name="Ma J."/>
        </authorList>
    </citation>
    <scope>NUCLEOTIDE SEQUENCE [LARGE SCALE GENOMIC DNA]</scope>
    <source>
        <strain evidence="8">CCM 8778</strain>
    </source>
</reference>
<accession>A0A2I0CRL4</accession>
<keyword evidence="5" id="KW-0449">Lipoprotein</keyword>
<proteinExistence type="predicted"/>
<evidence type="ECO:0000313" key="5">
    <source>
        <dbReference type="EMBL" id="GGH94071.1"/>
    </source>
</evidence>
<dbReference type="Gene3D" id="3.30.1450.10">
    <property type="match status" value="1"/>
</dbReference>